<evidence type="ECO:0000259" key="2">
    <source>
        <dbReference type="PROSITE" id="PS51462"/>
    </source>
</evidence>
<dbReference type="SUPFAM" id="SSF55811">
    <property type="entry name" value="Nudix"/>
    <property type="match status" value="1"/>
</dbReference>
<dbReference type="Proteomes" id="UP001300604">
    <property type="component" value="Chromosome"/>
</dbReference>
<dbReference type="CDD" id="cd04692">
    <property type="entry name" value="NUDIX_Hydrolase"/>
    <property type="match status" value="1"/>
</dbReference>
<dbReference type="KEGG" id="carl:PXC00_10285"/>
<dbReference type="InterPro" id="IPR000086">
    <property type="entry name" value="NUDIX_hydrolase_dom"/>
</dbReference>
<name>A0AA97D6Q5_9FIRM</name>
<dbReference type="EMBL" id="CP135996">
    <property type="protein sequence ID" value="WOC31595.1"/>
    <property type="molecule type" value="Genomic_DNA"/>
</dbReference>
<sequence>MTELLTVYDQNFNKIGAEERAKVHTLGLWHAVVHCWVVSKREDGVWLWFQKRAHSKNAFPDYYDTAVGGHISAGETPQQALLRETGEELGLQLQPEQVELLGMTKEKEVFPESPFPDREFCFVYLYENPTPQFAPGEEVDDMIRIRLATFKGKELHELRQIPALSLSSGPLTLQPEMFCRHPGEFLHLILPKLEEET</sequence>
<evidence type="ECO:0000256" key="1">
    <source>
        <dbReference type="ARBA" id="ARBA00022801"/>
    </source>
</evidence>
<keyword evidence="1" id="KW-0378">Hydrolase</keyword>
<dbReference type="PANTHER" id="PTHR10885:SF0">
    <property type="entry name" value="ISOPENTENYL-DIPHOSPHATE DELTA-ISOMERASE"/>
    <property type="match status" value="1"/>
</dbReference>
<gene>
    <name evidence="3" type="ORF">PXC00_10285</name>
</gene>
<reference evidence="3 4" key="1">
    <citation type="submission" date="2024-06" db="EMBL/GenBank/DDBJ databases">
        <title>Caproicibacterium argilliputei sp. nov, a novel caproic acid producing anaerobic bacterium isolated from pit mud.</title>
        <authorList>
            <person name="Xia S."/>
        </authorList>
    </citation>
    <scope>NUCLEOTIDE SEQUENCE [LARGE SCALE GENOMIC DNA]</scope>
    <source>
        <strain evidence="3 4">ZCY20-5</strain>
    </source>
</reference>
<reference evidence="4" key="2">
    <citation type="submission" date="2024-06" db="EMBL/GenBank/DDBJ databases">
        <title>Caproicibacterium argilliputei sp. nov, a novel caproic acid producing anaerobic bacterium isolated from pit mud.</title>
        <authorList>
            <person name="Zeng C."/>
        </authorList>
    </citation>
    <scope>NUCLEOTIDE SEQUENCE [LARGE SCALE GENOMIC DNA]</scope>
    <source>
        <strain evidence="4">ZCY20-5</strain>
    </source>
</reference>
<dbReference type="Pfam" id="PF00293">
    <property type="entry name" value="NUDIX"/>
    <property type="match status" value="1"/>
</dbReference>
<feature type="domain" description="Nudix hydrolase" evidence="2">
    <location>
        <begin position="28"/>
        <end position="179"/>
    </location>
</feature>
<keyword evidence="4" id="KW-1185">Reference proteome</keyword>
<dbReference type="Gene3D" id="3.90.79.10">
    <property type="entry name" value="Nucleoside Triphosphate Pyrophosphohydrolase"/>
    <property type="match status" value="1"/>
</dbReference>
<proteinExistence type="predicted"/>
<dbReference type="PROSITE" id="PS00893">
    <property type="entry name" value="NUDIX_BOX"/>
    <property type="match status" value="1"/>
</dbReference>
<dbReference type="PROSITE" id="PS51462">
    <property type="entry name" value="NUDIX"/>
    <property type="match status" value="1"/>
</dbReference>
<reference evidence="4" key="3">
    <citation type="submission" date="2024-06" db="EMBL/GenBank/DDBJ databases">
        <authorList>
            <person name="Zeng C."/>
        </authorList>
    </citation>
    <scope>NUCLEOTIDE SEQUENCE [LARGE SCALE GENOMIC DNA]</scope>
    <source>
        <strain evidence="4">ZCY20-5</strain>
    </source>
</reference>
<dbReference type="AlphaFoldDB" id="A0AA97D6Q5"/>
<organism evidence="3 4">
    <name type="scientific">Caproicibacterium argilliputei</name>
    <dbReference type="NCBI Taxonomy" id="3030016"/>
    <lineage>
        <taxon>Bacteria</taxon>
        <taxon>Bacillati</taxon>
        <taxon>Bacillota</taxon>
        <taxon>Clostridia</taxon>
        <taxon>Eubacteriales</taxon>
        <taxon>Oscillospiraceae</taxon>
        <taxon>Caproicibacterium</taxon>
    </lineage>
</organism>
<accession>A0AA97D6Q5</accession>
<dbReference type="RefSeq" id="WP_316934946.1">
    <property type="nucleotide sequence ID" value="NZ_CP135996.1"/>
</dbReference>
<evidence type="ECO:0000313" key="3">
    <source>
        <dbReference type="EMBL" id="WOC31595.1"/>
    </source>
</evidence>
<dbReference type="InterPro" id="IPR020084">
    <property type="entry name" value="NUDIX_hydrolase_CS"/>
</dbReference>
<protein>
    <submittedName>
        <fullName evidence="3">NUDIX domain-containing protein</fullName>
    </submittedName>
</protein>
<evidence type="ECO:0000313" key="4">
    <source>
        <dbReference type="Proteomes" id="UP001300604"/>
    </source>
</evidence>
<dbReference type="InterPro" id="IPR015797">
    <property type="entry name" value="NUDIX_hydrolase-like_dom_sf"/>
</dbReference>
<dbReference type="GO" id="GO:0016787">
    <property type="term" value="F:hydrolase activity"/>
    <property type="evidence" value="ECO:0007669"/>
    <property type="project" value="UniProtKB-KW"/>
</dbReference>
<dbReference type="PANTHER" id="PTHR10885">
    <property type="entry name" value="ISOPENTENYL-DIPHOSPHATE DELTA-ISOMERASE"/>
    <property type="match status" value="1"/>
</dbReference>